<evidence type="ECO:0000256" key="6">
    <source>
        <dbReference type="ARBA" id="ARBA00023310"/>
    </source>
</evidence>
<evidence type="ECO:0000313" key="8">
    <source>
        <dbReference type="EMBL" id="MFA9478980.1"/>
    </source>
</evidence>
<keyword evidence="5 7" id="KW-0472">Membrane</keyword>
<comment type="caution">
    <text evidence="8">The sequence shown here is derived from an EMBL/GenBank/DDBJ whole genome shotgun (WGS) entry which is preliminary data.</text>
</comment>
<evidence type="ECO:0000256" key="7">
    <source>
        <dbReference type="HAMAP-Rule" id="MF_01416"/>
    </source>
</evidence>
<organism evidence="8 9">
    <name type="scientific">Natronomicrosphaera hydrolytica</name>
    <dbReference type="NCBI Taxonomy" id="3242702"/>
    <lineage>
        <taxon>Bacteria</taxon>
        <taxon>Pseudomonadati</taxon>
        <taxon>Planctomycetota</taxon>
        <taxon>Phycisphaerae</taxon>
        <taxon>Phycisphaerales</taxon>
        <taxon>Phycisphaeraceae</taxon>
        <taxon>Natronomicrosphaera</taxon>
    </lineage>
</organism>
<dbReference type="Pfam" id="PF00213">
    <property type="entry name" value="OSCP"/>
    <property type="match status" value="1"/>
</dbReference>
<dbReference type="RefSeq" id="WP_425345897.1">
    <property type="nucleotide sequence ID" value="NZ_JBGUBD010000006.1"/>
</dbReference>
<keyword evidence="2 7" id="KW-0813">Transport</keyword>
<dbReference type="InterPro" id="IPR020781">
    <property type="entry name" value="ATPase_OSCP/d_CS"/>
</dbReference>
<dbReference type="HAMAP" id="MF_01416">
    <property type="entry name" value="ATP_synth_delta_bact"/>
    <property type="match status" value="1"/>
</dbReference>
<dbReference type="EMBL" id="JBGUBD010000006">
    <property type="protein sequence ID" value="MFA9478980.1"/>
    <property type="molecule type" value="Genomic_DNA"/>
</dbReference>
<evidence type="ECO:0000256" key="3">
    <source>
        <dbReference type="ARBA" id="ARBA00022781"/>
    </source>
</evidence>
<dbReference type="Gene3D" id="1.10.520.20">
    <property type="entry name" value="N-terminal domain of the delta subunit of the F1F0-ATP synthase"/>
    <property type="match status" value="1"/>
</dbReference>
<gene>
    <name evidence="7 8" type="primary">atpH</name>
    <name evidence="8" type="ORF">ACERK3_11860</name>
</gene>
<evidence type="ECO:0000256" key="4">
    <source>
        <dbReference type="ARBA" id="ARBA00023065"/>
    </source>
</evidence>
<keyword evidence="4 7" id="KW-0406">Ion transport</keyword>
<dbReference type="PRINTS" id="PR00125">
    <property type="entry name" value="ATPASEDELTA"/>
</dbReference>
<protein>
    <recommendedName>
        <fullName evidence="7">ATP synthase subunit delta</fullName>
    </recommendedName>
    <alternativeName>
        <fullName evidence="7">ATP synthase F(1) sector subunit delta</fullName>
    </alternativeName>
    <alternativeName>
        <fullName evidence="7">F-type ATPase subunit delta</fullName>
        <shortName evidence="7">F-ATPase subunit delta</shortName>
    </alternativeName>
</protein>
<dbReference type="PANTHER" id="PTHR11910">
    <property type="entry name" value="ATP SYNTHASE DELTA CHAIN"/>
    <property type="match status" value="1"/>
</dbReference>
<dbReference type="NCBIfam" id="TIGR01145">
    <property type="entry name" value="ATP_synt_delta"/>
    <property type="match status" value="1"/>
</dbReference>
<proteinExistence type="inferred from homology"/>
<keyword evidence="3 7" id="KW-0375">Hydrogen ion transport</keyword>
<keyword evidence="6 7" id="KW-0066">ATP synthesis</keyword>
<evidence type="ECO:0000256" key="1">
    <source>
        <dbReference type="ARBA" id="ARBA00004370"/>
    </source>
</evidence>
<reference evidence="8 9" key="1">
    <citation type="submission" date="2024-08" db="EMBL/GenBank/DDBJ databases">
        <title>Whole-genome sequencing of halo(alkali)philic microorganisms from hypersaline lakes.</title>
        <authorList>
            <person name="Sorokin D.Y."/>
            <person name="Merkel A.Y."/>
            <person name="Messina E."/>
            <person name="Yakimov M."/>
        </authorList>
    </citation>
    <scope>NUCLEOTIDE SEQUENCE [LARGE SCALE GENOMIC DNA]</scope>
    <source>
        <strain evidence="8 9">AB-hyl4</strain>
    </source>
</reference>
<evidence type="ECO:0000313" key="9">
    <source>
        <dbReference type="Proteomes" id="UP001575105"/>
    </source>
</evidence>
<dbReference type="SUPFAM" id="SSF47928">
    <property type="entry name" value="N-terminal domain of the delta subunit of the F1F0-ATP synthase"/>
    <property type="match status" value="1"/>
</dbReference>
<accession>A0ABV4U5U5</accession>
<keyword evidence="7" id="KW-1003">Cell membrane</keyword>
<comment type="function">
    <text evidence="7">This protein is part of the stalk that links CF(0) to CF(1). It either transmits conformational changes from CF(0) to CF(1) or is implicated in proton conduction.</text>
</comment>
<keyword evidence="7" id="KW-0139">CF(1)</keyword>
<name>A0ABV4U5U5_9BACT</name>
<comment type="similarity">
    <text evidence="7">Belongs to the ATPase delta chain family.</text>
</comment>
<dbReference type="InterPro" id="IPR000711">
    <property type="entry name" value="ATPase_OSCP/dsu"/>
</dbReference>
<dbReference type="PROSITE" id="PS00389">
    <property type="entry name" value="ATPASE_DELTA"/>
    <property type="match status" value="1"/>
</dbReference>
<comment type="function">
    <text evidence="7">F(1)F(0) ATP synthase produces ATP from ADP in the presence of a proton or sodium gradient. F-type ATPases consist of two structural domains, F(1) containing the extramembraneous catalytic core and F(0) containing the membrane proton channel, linked together by a central stalk and a peripheral stalk. During catalysis, ATP synthesis in the catalytic domain of F(1) is coupled via a rotary mechanism of the central stalk subunits to proton translocation.</text>
</comment>
<keyword evidence="9" id="KW-1185">Reference proteome</keyword>
<dbReference type="Proteomes" id="UP001575105">
    <property type="component" value="Unassembled WGS sequence"/>
</dbReference>
<dbReference type="InterPro" id="IPR026015">
    <property type="entry name" value="ATP_synth_OSCP/delta_N_sf"/>
</dbReference>
<evidence type="ECO:0000256" key="2">
    <source>
        <dbReference type="ARBA" id="ARBA00022448"/>
    </source>
</evidence>
<evidence type="ECO:0000256" key="5">
    <source>
        <dbReference type="ARBA" id="ARBA00023136"/>
    </source>
</evidence>
<comment type="subcellular location">
    <subcellularLocation>
        <location evidence="7">Cell membrane</location>
        <topology evidence="7">Peripheral membrane protein</topology>
    </subcellularLocation>
    <subcellularLocation>
        <location evidence="1">Membrane</location>
    </subcellularLocation>
</comment>
<sequence length="194" mass="21167">MTTTTKTNAVDRAYAQALFEMGEAQSALDALAGEVDELGTLITDQPDLGRLLSSRTLAEAERSAMIERLFNGNVSDLLYRFLQVVNRKGRLNALPGIVQAFSDLIAEKRGIVEVDAFVAARMDDAQAADVAATIGKHLNKEIVLHQYVDESLIGGIKLRVGDKVIDGSVATQLRLLKQNMINAGREKARQRTND</sequence>